<dbReference type="InterPro" id="IPR036388">
    <property type="entry name" value="WH-like_DNA-bd_sf"/>
</dbReference>
<dbReference type="InterPro" id="IPR001387">
    <property type="entry name" value="Cro/C1-type_HTH"/>
</dbReference>
<dbReference type="InterPro" id="IPR000943">
    <property type="entry name" value="RNA_pol_sigma70"/>
</dbReference>
<keyword evidence="4" id="KW-0731">Sigma factor</keyword>
<dbReference type="InterPro" id="IPR013324">
    <property type="entry name" value="RNA_pol_sigma_r3/r4-like"/>
</dbReference>
<feature type="domain" description="HTH cro/C1-type" evidence="7">
    <location>
        <begin position="194"/>
        <end position="215"/>
    </location>
</feature>
<dbReference type="InterPro" id="IPR007627">
    <property type="entry name" value="RNA_pol_sigma70_r2"/>
</dbReference>
<dbReference type="PIRSF" id="PIRSF000770">
    <property type="entry name" value="RNA_pol_sigma-SigE/K"/>
    <property type="match status" value="1"/>
</dbReference>
<dbReference type="SUPFAM" id="SSF88659">
    <property type="entry name" value="Sigma3 and sigma4 domains of RNA polymerase sigma factors"/>
    <property type="match status" value="1"/>
</dbReference>
<dbReference type="EMBL" id="VSSQ01041733">
    <property type="protein sequence ID" value="MPM95212.1"/>
    <property type="molecule type" value="Genomic_DNA"/>
</dbReference>
<dbReference type="PROSITE" id="PS00715">
    <property type="entry name" value="SIGMA70_1"/>
    <property type="match status" value="1"/>
</dbReference>
<dbReference type="Pfam" id="PF04542">
    <property type="entry name" value="Sigma70_r2"/>
    <property type="match status" value="1"/>
</dbReference>
<name>A0A645E3R7_9ZZZZ</name>
<dbReference type="SUPFAM" id="SSF88946">
    <property type="entry name" value="Sigma2 domain of RNA polymerase sigma factors"/>
    <property type="match status" value="1"/>
</dbReference>
<evidence type="ECO:0000256" key="3">
    <source>
        <dbReference type="ARBA" id="ARBA00023015"/>
    </source>
</evidence>
<sequence>MFYFISYLILNCCYLILHISNPQTFPPPLNAKEEQEYFLKMKQGDMSAKNVLIEHNLRLVAHIIKKYYSNYKDQEDLISIGTIGLIKAINTFDTEKGTRFATYAARCIENEILMYFRANRRQNSEVRLNDPIDSDKDGNVLALVDILSFEENIDDAVDLKLKTQKLYCYIQNALFPRECEIIKMRYGLLNRRPLTQREVAQSLSISRSYVSRIEKKALLKLKKEFSKDGITSS</sequence>
<evidence type="ECO:0000256" key="4">
    <source>
        <dbReference type="ARBA" id="ARBA00023082"/>
    </source>
</evidence>
<dbReference type="InterPro" id="IPR014284">
    <property type="entry name" value="RNA_pol_sigma-70_dom"/>
</dbReference>
<keyword evidence="2" id="KW-0749">Sporulation</keyword>
<dbReference type="PANTHER" id="PTHR30376:SF3">
    <property type="entry name" value="RNA POLYMERASE SIGMA FACTOR RPOH"/>
    <property type="match status" value="1"/>
</dbReference>
<evidence type="ECO:0000256" key="6">
    <source>
        <dbReference type="ARBA" id="ARBA00023163"/>
    </source>
</evidence>
<reference evidence="8" key="1">
    <citation type="submission" date="2019-08" db="EMBL/GenBank/DDBJ databases">
        <authorList>
            <person name="Kucharzyk K."/>
            <person name="Murdoch R.W."/>
            <person name="Higgins S."/>
            <person name="Loffler F."/>
        </authorList>
    </citation>
    <scope>NUCLEOTIDE SEQUENCE</scope>
</reference>
<dbReference type="InterPro" id="IPR007630">
    <property type="entry name" value="RNA_pol_sigma70_r4"/>
</dbReference>
<gene>
    <name evidence="8" type="primary">sigK_15</name>
    <name evidence="8" type="ORF">SDC9_142365</name>
</gene>
<dbReference type="GO" id="GO:0003677">
    <property type="term" value="F:DNA binding"/>
    <property type="evidence" value="ECO:0007669"/>
    <property type="project" value="UniProtKB-KW"/>
</dbReference>
<dbReference type="InterPro" id="IPR013325">
    <property type="entry name" value="RNA_pol_sigma_r2"/>
</dbReference>
<keyword evidence="6" id="KW-0804">Transcription</keyword>
<evidence type="ECO:0000256" key="5">
    <source>
        <dbReference type="ARBA" id="ARBA00023125"/>
    </source>
</evidence>
<dbReference type="PRINTS" id="PR00046">
    <property type="entry name" value="SIGMA70FCT"/>
</dbReference>
<accession>A0A645E3R7</accession>
<comment type="caution">
    <text evidence="8">The sequence shown here is derived from an EMBL/GenBank/DDBJ whole genome shotgun (WGS) entry which is preliminary data.</text>
</comment>
<protein>
    <submittedName>
        <fullName evidence="8">RNA polymerase sigma-28 factor</fullName>
    </submittedName>
</protein>
<dbReference type="InterPro" id="IPR050813">
    <property type="entry name" value="Sigma-70_Factor"/>
</dbReference>
<keyword evidence="5" id="KW-0238">DNA-binding</keyword>
<evidence type="ECO:0000256" key="2">
    <source>
        <dbReference type="ARBA" id="ARBA00022969"/>
    </source>
</evidence>
<comment type="similarity">
    <text evidence="1">Belongs to the sigma-70 factor family.</text>
</comment>
<organism evidence="8">
    <name type="scientific">bioreactor metagenome</name>
    <dbReference type="NCBI Taxonomy" id="1076179"/>
    <lineage>
        <taxon>unclassified sequences</taxon>
        <taxon>metagenomes</taxon>
        <taxon>ecological metagenomes</taxon>
    </lineage>
</organism>
<dbReference type="PROSITE" id="PS00716">
    <property type="entry name" value="SIGMA70_2"/>
    <property type="match status" value="1"/>
</dbReference>
<dbReference type="Pfam" id="PF04545">
    <property type="entry name" value="Sigma70_r4"/>
    <property type="match status" value="1"/>
</dbReference>
<dbReference type="AlphaFoldDB" id="A0A645E3R7"/>
<dbReference type="NCBIfam" id="NF004471">
    <property type="entry name" value="PRK05803.1"/>
    <property type="match status" value="1"/>
</dbReference>
<dbReference type="InterPro" id="IPR014209">
    <property type="entry name" value="RNA_pol_sigma-K"/>
</dbReference>
<dbReference type="NCBIfam" id="TIGR02937">
    <property type="entry name" value="sigma70-ECF"/>
    <property type="match status" value="1"/>
</dbReference>
<dbReference type="GO" id="GO:0006352">
    <property type="term" value="P:DNA-templated transcription initiation"/>
    <property type="evidence" value="ECO:0007669"/>
    <property type="project" value="InterPro"/>
</dbReference>
<evidence type="ECO:0000313" key="8">
    <source>
        <dbReference type="EMBL" id="MPM95212.1"/>
    </source>
</evidence>
<evidence type="ECO:0000259" key="7">
    <source>
        <dbReference type="PROSITE" id="PS50943"/>
    </source>
</evidence>
<dbReference type="Gene3D" id="1.10.10.10">
    <property type="entry name" value="Winged helix-like DNA-binding domain superfamily/Winged helix DNA-binding domain"/>
    <property type="match status" value="1"/>
</dbReference>
<dbReference type="GO" id="GO:0016987">
    <property type="term" value="F:sigma factor activity"/>
    <property type="evidence" value="ECO:0007669"/>
    <property type="project" value="UniProtKB-KW"/>
</dbReference>
<dbReference type="GO" id="GO:0030435">
    <property type="term" value="P:sporulation resulting in formation of a cellular spore"/>
    <property type="evidence" value="ECO:0007669"/>
    <property type="project" value="UniProtKB-KW"/>
</dbReference>
<dbReference type="PROSITE" id="PS50943">
    <property type="entry name" value="HTH_CROC1"/>
    <property type="match status" value="1"/>
</dbReference>
<proteinExistence type="inferred from homology"/>
<dbReference type="Gene3D" id="1.20.120.1810">
    <property type="match status" value="1"/>
</dbReference>
<keyword evidence="3" id="KW-0805">Transcription regulation</keyword>
<dbReference type="PANTHER" id="PTHR30376">
    <property type="entry name" value="SIGMA FACTOR RPOH HEAT SHOCK RELATED"/>
    <property type="match status" value="1"/>
</dbReference>
<dbReference type="NCBIfam" id="TIGR02846">
    <property type="entry name" value="spore_sigmaK"/>
    <property type="match status" value="1"/>
</dbReference>
<evidence type="ECO:0000256" key="1">
    <source>
        <dbReference type="ARBA" id="ARBA00007788"/>
    </source>
</evidence>